<feature type="chain" id="PRO_5003778480" description="FAD-binding PCMH-type domain-containing protein" evidence="5">
    <location>
        <begin position="22"/>
        <end position="486"/>
    </location>
</feature>
<dbReference type="InterPro" id="IPR016166">
    <property type="entry name" value="FAD-bd_PCMH"/>
</dbReference>
<dbReference type="STRING" id="599839.J4I9B4"/>
<dbReference type="EMBL" id="HE797009">
    <property type="protein sequence ID" value="CCM00866.1"/>
    <property type="molecule type" value="Genomic_DNA"/>
</dbReference>
<dbReference type="GO" id="GO:0071949">
    <property type="term" value="F:FAD binding"/>
    <property type="evidence" value="ECO:0007669"/>
    <property type="project" value="InterPro"/>
</dbReference>
<comment type="similarity">
    <text evidence="1">Belongs to the oxygen-dependent FAD-linked oxidoreductase family.</text>
</comment>
<dbReference type="InterPro" id="IPR036318">
    <property type="entry name" value="FAD-bd_PCMH-like_sf"/>
</dbReference>
<accession>J4I9B4</accession>
<dbReference type="InterPro" id="IPR006094">
    <property type="entry name" value="Oxid_FAD_bind_N"/>
</dbReference>
<feature type="signal peptide" evidence="5">
    <location>
        <begin position="1"/>
        <end position="21"/>
    </location>
</feature>
<evidence type="ECO:0000313" key="7">
    <source>
        <dbReference type="EMBL" id="CCM00866.1"/>
    </source>
</evidence>
<dbReference type="Proteomes" id="UP000006352">
    <property type="component" value="Unassembled WGS sequence"/>
</dbReference>
<reference evidence="7 8" key="1">
    <citation type="journal article" date="2012" name="Appl. Environ. Microbiol.">
        <title>Short-read sequencing for genomic analysis of the brown rot fungus Fibroporia radiculosa.</title>
        <authorList>
            <person name="Tang J.D."/>
            <person name="Perkins A.D."/>
            <person name="Sonstegard T.S."/>
            <person name="Schroeder S.G."/>
            <person name="Burgess S.C."/>
            <person name="Diehl S.V."/>
        </authorList>
    </citation>
    <scope>NUCLEOTIDE SEQUENCE [LARGE SCALE GENOMIC DNA]</scope>
    <source>
        <strain evidence="7 8">TFFH 294</strain>
    </source>
</reference>
<dbReference type="GeneID" id="24095777"/>
<dbReference type="InParanoid" id="J4I9B4"/>
<dbReference type="GO" id="GO:0016491">
    <property type="term" value="F:oxidoreductase activity"/>
    <property type="evidence" value="ECO:0007669"/>
    <property type="project" value="UniProtKB-KW"/>
</dbReference>
<evidence type="ECO:0000259" key="6">
    <source>
        <dbReference type="PROSITE" id="PS51387"/>
    </source>
</evidence>
<dbReference type="SUPFAM" id="SSF56176">
    <property type="entry name" value="FAD-binding/transporter-associated domain-like"/>
    <property type="match status" value="1"/>
</dbReference>
<keyword evidence="2" id="KW-0285">Flavoprotein</keyword>
<organism evidence="7 8">
    <name type="scientific">Fibroporia radiculosa</name>
    <dbReference type="NCBI Taxonomy" id="599839"/>
    <lineage>
        <taxon>Eukaryota</taxon>
        <taxon>Fungi</taxon>
        <taxon>Dikarya</taxon>
        <taxon>Basidiomycota</taxon>
        <taxon>Agaricomycotina</taxon>
        <taxon>Agaricomycetes</taxon>
        <taxon>Polyporales</taxon>
        <taxon>Fibroporiaceae</taxon>
        <taxon>Fibroporia</taxon>
    </lineage>
</organism>
<gene>
    <name evidence="7" type="ORF">FIBRA_02912</name>
</gene>
<evidence type="ECO:0000256" key="5">
    <source>
        <dbReference type="SAM" id="SignalP"/>
    </source>
</evidence>
<dbReference type="HOGENOM" id="CLU_018354_1_0_1"/>
<keyword evidence="5" id="KW-0732">Signal</keyword>
<keyword evidence="4" id="KW-0560">Oxidoreductase</keyword>
<dbReference type="Pfam" id="PF01565">
    <property type="entry name" value="FAD_binding_4"/>
    <property type="match status" value="1"/>
</dbReference>
<dbReference type="AlphaFoldDB" id="J4I9B4"/>
<dbReference type="Gene3D" id="3.30.465.10">
    <property type="match status" value="1"/>
</dbReference>
<sequence length="486" mass="51854">MLLIATLTLISALSAGHLVNANSSSVIFVCERIADTISSASSVYYPSSPNYEADIYHYANSSTQNSVCSVEPGTPEDVGVILQILGASRTPFAVKGGGHIMNPGYSSTPGVQIAMTRFNDVDYDASTGTVAIGAGLVWDDVYAALEDFDVNVVGGRVSGIGVAGLTLGGGYSWLTNQYGLTLDNVQAYQLVLPNSSVINVTEASNPDLFFGLKGGYNNFGIVTTFTLKTFPQGQVWGGQLVILGQYIDQVNLATANFAANVTDPKAALITTIDYTGGQILASVIMFYDAPTPPSGIFDDFLTIPNVEEDVSTRSYLSLVQVESTQTSANKRGYYNTVSLRDITYSIMQAVTNQAEYWGAKMLSAGEAIISYDVEPFLQTILTHGSPSAYPSTRSQRYLPLNLYFSWTNSSADEAFYDAILESATNLTETAVIEGQADVATAPLYPNYAIYGTSTGRIYGASLGTLTVLKAIYDPENVMGLAGGWKV</sequence>
<dbReference type="PANTHER" id="PTHR42973:SF13">
    <property type="entry name" value="FAD-BINDING PCMH-TYPE DOMAIN-CONTAINING PROTEIN"/>
    <property type="match status" value="1"/>
</dbReference>
<evidence type="ECO:0000256" key="2">
    <source>
        <dbReference type="ARBA" id="ARBA00022630"/>
    </source>
</evidence>
<dbReference type="InterPro" id="IPR050416">
    <property type="entry name" value="FAD-linked_Oxidoreductase"/>
</dbReference>
<evidence type="ECO:0000256" key="1">
    <source>
        <dbReference type="ARBA" id="ARBA00005466"/>
    </source>
</evidence>
<dbReference type="InterPro" id="IPR016169">
    <property type="entry name" value="FAD-bd_PCMH_sub2"/>
</dbReference>
<protein>
    <recommendedName>
        <fullName evidence="6">FAD-binding PCMH-type domain-containing protein</fullName>
    </recommendedName>
</protein>
<keyword evidence="8" id="KW-1185">Reference proteome</keyword>
<dbReference type="OrthoDB" id="2151789at2759"/>
<feature type="domain" description="FAD-binding PCMH-type" evidence="6">
    <location>
        <begin position="62"/>
        <end position="232"/>
    </location>
</feature>
<dbReference type="PROSITE" id="PS51387">
    <property type="entry name" value="FAD_PCMH"/>
    <property type="match status" value="1"/>
</dbReference>
<keyword evidence="3" id="KW-0274">FAD</keyword>
<dbReference type="RefSeq" id="XP_012180149.1">
    <property type="nucleotide sequence ID" value="XM_012324759.1"/>
</dbReference>
<dbReference type="PANTHER" id="PTHR42973">
    <property type="entry name" value="BINDING OXIDOREDUCTASE, PUTATIVE (AFU_ORTHOLOGUE AFUA_1G17690)-RELATED"/>
    <property type="match status" value="1"/>
</dbReference>
<name>J4I9B4_9APHY</name>
<proteinExistence type="inferred from homology"/>
<evidence type="ECO:0000256" key="4">
    <source>
        <dbReference type="ARBA" id="ARBA00023002"/>
    </source>
</evidence>
<evidence type="ECO:0000256" key="3">
    <source>
        <dbReference type="ARBA" id="ARBA00022827"/>
    </source>
</evidence>
<evidence type="ECO:0000313" key="8">
    <source>
        <dbReference type="Proteomes" id="UP000006352"/>
    </source>
</evidence>